<comment type="caution">
    <text evidence="2">The sequence shown here is derived from an EMBL/GenBank/DDBJ whole genome shotgun (WGS) entry which is preliminary data.</text>
</comment>
<dbReference type="InterPro" id="IPR025480">
    <property type="entry name" value="DUF4330"/>
</dbReference>
<proteinExistence type="predicted"/>
<organism evidence="2 3">
    <name type="scientific">Candidatus Fimicola merdigallinarum</name>
    <dbReference type="NCBI Taxonomy" id="2840819"/>
    <lineage>
        <taxon>Bacteria</taxon>
        <taxon>Bacillati</taxon>
        <taxon>Bacillota</taxon>
        <taxon>Clostridia</taxon>
        <taxon>Lachnospirales</taxon>
        <taxon>Lachnospiraceae</taxon>
        <taxon>Lachnospiraceae incertae sedis</taxon>
        <taxon>Candidatus Fimicola</taxon>
    </lineage>
</organism>
<evidence type="ECO:0000256" key="1">
    <source>
        <dbReference type="SAM" id="Phobius"/>
    </source>
</evidence>
<feature type="transmembrane region" description="Helical" evidence="1">
    <location>
        <begin position="6"/>
        <end position="30"/>
    </location>
</feature>
<dbReference type="Proteomes" id="UP000823611">
    <property type="component" value="Unassembled WGS sequence"/>
</dbReference>
<reference evidence="2" key="1">
    <citation type="submission" date="2020-10" db="EMBL/GenBank/DDBJ databases">
        <authorList>
            <person name="Gilroy R."/>
        </authorList>
    </citation>
    <scope>NUCLEOTIDE SEQUENCE</scope>
    <source>
        <strain evidence="2">F6-4510</strain>
    </source>
</reference>
<protein>
    <submittedName>
        <fullName evidence="2">DUF4330 domain-containing protein</fullName>
    </submittedName>
</protein>
<accession>A0A9D9H3L5</accession>
<dbReference type="AlphaFoldDB" id="A0A9D9H3L5"/>
<sequence length="154" mass="17022">MEIKKFKINFFDIVIALVVIAVIGGIYLFTNKEKVVETKKIVYTLELNNLPEGLTENIKVGDKITDGVKNYNMGTVIGVEKTEYIVLTTDYSTSTIKEMPIPNRERAVLTVEANVTESGADYKVDGNFLVKTGLDVNVHGPGYAGSGYIILIER</sequence>
<keyword evidence="1" id="KW-0472">Membrane</keyword>
<evidence type="ECO:0000313" key="3">
    <source>
        <dbReference type="Proteomes" id="UP000823611"/>
    </source>
</evidence>
<name>A0A9D9H3L5_9FIRM</name>
<gene>
    <name evidence="2" type="ORF">IAC55_05445</name>
</gene>
<reference evidence="2" key="2">
    <citation type="journal article" date="2021" name="PeerJ">
        <title>Extensive microbial diversity within the chicken gut microbiome revealed by metagenomics and culture.</title>
        <authorList>
            <person name="Gilroy R."/>
            <person name="Ravi A."/>
            <person name="Getino M."/>
            <person name="Pursley I."/>
            <person name="Horton D.L."/>
            <person name="Alikhan N.F."/>
            <person name="Baker D."/>
            <person name="Gharbi K."/>
            <person name="Hall N."/>
            <person name="Watson M."/>
            <person name="Adriaenssens E.M."/>
            <person name="Foster-Nyarko E."/>
            <person name="Jarju S."/>
            <person name="Secka A."/>
            <person name="Antonio M."/>
            <person name="Oren A."/>
            <person name="Chaudhuri R.R."/>
            <person name="La Ragione R."/>
            <person name="Hildebrand F."/>
            <person name="Pallen M.J."/>
        </authorList>
    </citation>
    <scope>NUCLEOTIDE SEQUENCE</scope>
    <source>
        <strain evidence="2">F6-4510</strain>
    </source>
</reference>
<evidence type="ECO:0000313" key="2">
    <source>
        <dbReference type="EMBL" id="MBO8434749.1"/>
    </source>
</evidence>
<dbReference type="EMBL" id="JADIMX010000105">
    <property type="protein sequence ID" value="MBO8434749.1"/>
    <property type="molecule type" value="Genomic_DNA"/>
</dbReference>
<dbReference type="Pfam" id="PF14221">
    <property type="entry name" value="DUF4330"/>
    <property type="match status" value="1"/>
</dbReference>
<keyword evidence="1" id="KW-0812">Transmembrane</keyword>
<keyword evidence="1" id="KW-1133">Transmembrane helix</keyword>